<evidence type="ECO:0000256" key="1">
    <source>
        <dbReference type="ARBA" id="ARBA00004651"/>
    </source>
</evidence>
<dbReference type="Proteomes" id="UP001267290">
    <property type="component" value="Unassembled WGS sequence"/>
</dbReference>
<dbReference type="PANTHER" id="PTHR43744:SF8">
    <property type="entry name" value="SN-GLYCEROL-3-PHOSPHATE TRANSPORT SYSTEM PERMEASE PROTEIN UGPE"/>
    <property type="match status" value="1"/>
</dbReference>
<comment type="subcellular location">
    <subcellularLocation>
        <location evidence="1 7">Cell membrane</location>
        <topology evidence="1 7">Multi-pass membrane protein</topology>
    </subcellularLocation>
</comment>
<dbReference type="RefSeq" id="WP_310500995.1">
    <property type="nucleotide sequence ID" value="NZ_JAVDSB010000011.1"/>
</dbReference>
<evidence type="ECO:0000259" key="8">
    <source>
        <dbReference type="PROSITE" id="PS50928"/>
    </source>
</evidence>
<gene>
    <name evidence="9" type="ORF">J2736_004732</name>
</gene>
<dbReference type="CDD" id="cd06261">
    <property type="entry name" value="TM_PBP2"/>
    <property type="match status" value="1"/>
</dbReference>
<comment type="caution">
    <text evidence="9">The sequence shown here is derived from an EMBL/GenBank/DDBJ whole genome shotgun (WGS) entry which is preliminary data.</text>
</comment>
<keyword evidence="6 7" id="KW-0472">Membrane</keyword>
<dbReference type="InterPro" id="IPR035906">
    <property type="entry name" value="MetI-like_sf"/>
</dbReference>
<organism evidence="9 10">
    <name type="scientific">Paenibacillus qinlingensis</name>
    <dbReference type="NCBI Taxonomy" id="1837343"/>
    <lineage>
        <taxon>Bacteria</taxon>
        <taxon>Bacillati</taxon>
        <taxon>Bacillota</taxon>
        <taxon>Bacilli</taxon>
        <taxon>Bacillales</taxon>
        <taxon>Paenibacillaceae</taxon>
        <taxon>Paenibacillus</taxon>
    </lineage>
</organism>
<sequence>MAIRMDHVMKWLGITLLAIVVIVISVPVLYVFVSSLKTTVEINRVVLIPEQLYWTNYGNVFKNKLVLHGIWNSMFITTASMAVAVVVSSLAGYAIGRRGERVFRFLYLFFLSAMMIPVGSSLVSLYTIIKSLGLINSAFGLILIYAAQAIPMGILLYSGFVKTIPRELDEAATIDGCGYYRRFSTVVFPLMKPVSITFIVISAIGIWNDFLMPLLFITSEVKRTLPLAVYSFTSSHAADLGGIFAMLTIAVVPPILFFAFMRNYFFEGLTAGAVKG</sequence>
<feature type="transmembrane region" description="Helical" evidence="7">
    <location>
        <begin position="12"/>
        <end position="33"/>
    </location>
</feature>
<keyword evidence="4 7" id="KW-0812">Transmembrane</keyword>
<name>A0ABU1P1A3_9BACL</name>
<dbReference type="PANTHER" id="PTHR43744">
    <property type="entry name" value="ABC TRANSPORTER PERMEASE PROTEIN MG189-RELATED-RELATED"/>
    <property type="match status" value="1"/>
</dbReference>
<feature type="transmembrane region" description="Helical" evidence="7">
    <location>
        <begin position="135"/>
        <end position="157"/>
    </location>
</feature>
<evidence type="ECO:0000256" key="7">
    <source>
        <dbReference type="RuleBase" id="RU363032"/>
    </source>
</evidence>
<feature type="transmembrane region" description="Helical" evidence="7">
    <location>
        <begin position="237"/>
        <end position="260"/>
    </location>
</feature>
<evidence type="ECO:0000313" key="10">
    <source>
        <dbReference type="Proteomes" id="UP001267290"/>
    </source>
</evidence>
<evidence type="ECO:0000256" key="4">
    <source>
        <dbReference type="ARBA" id="ARBA00022692"/>
    </source>
</evidence>
<accession>A0ABU1P1A3</accession>
<dbReference type="Gene3D" id="1.10.3720.10">
    <property type="entry name" value="MetI-like"/>
    <property type="match status" value="1"/>
</dbReference>
<reference evidence="9 10" key="1">
    <citation type="submission" date="2023-07" db="EMBL/GenBank/DDBJ databases">
        <title>Sorghum-associated microbial communities from plants grown in Nebraska, USA.</title>
        <authorList>
            <person name="Schachtman D."/>
        </authorList>
    </citation>
    <scope>NUCLEOTIDE SEQUENCE [LARGE SCALE GENOMIC DNA]</scope>
    <source>
        <strain evidence="9 10">CC258</strain>
    </source>
</reference>
<comment type="similarity">
    <text evidence="7">Belongs to the binding-protein-dependent transport system permease family.</text>
</comment>
<keyword evidence="2 7" id="KW-0813">Transport</keyword>
<feature type="transmembrane region" description="Helical" evidence="7">
    <location>
        <begin position="105"/>
        <end position="129"/>
    </location>
</feature>
<keyword evidence="5 7" id="KW-1133">Transmembrane helix</keyword>
<feature type="domain" description="ABC transmembrane type-1" evidence="8">
    <location>
        <begin position="70"/>
        <end position="261"/>
    </location>
</feature>
<dbReference type="Pfam" id="PF00528">
    <property type="entry name" value="BPD_transp_1"/>
    <property type="match status" value="1"/>
</dbReference>
<keyword evidence="3" id="KW-1003">Cell membrane</keyword>
<proteinExistence type="inferred from homology"/>
<dbReference type="InterPro" id="IPR000515">
    <property type="entry name" value="MetI-like"/>
</dbReference>
<evidence type="ECO:0000256" key="6">
    <source>
        <dbReference type="ARBA" id="ARBA00023136"/>
    </source>
</evidence>
<dbReference type="PROSITE" id="PS50928">
    <property type="entry name" value="ABC_TM1"/>
    <property type="match status" value="1"/>
</dbReference>
<evidence type="ECO:0000256" key="3">
    <source>
        <dbReference type="ARBA" id="ARBA00022475"/>
    </source>
</evidence>
<evidence type="ECO:0000313" key="9">
    <source>
        <dbReference type="EMBL" id="MDR6553525.1"/>
    </source>
</evidence>
<feature type="transmembrane region" description="Helical" evidence="7">
    <location>
        <begin position="70"/>
        <end position="93"/>
    </location>
</feature>
<keyword evidence="10" id="KW-1185">Reference proteome</keyword>
<feature type="transmembrane region" description="Helical" evidence="7">
    <location>
        <begin position="196"/>
        <end position="217"/>
    </location>
</feature>
<evidence type="ECO:0000256" key="2">
    <source>
        <dbReference type="ARBA" id="ARBA00022448"/>
    </source>
</evidence>
<evidence type="ECO:0000256" key="5">
    <source>
        <dbReference type="ARBA" id="ARBA00022989"/>
    </source>
</evidence>
<dbReference type="EMBL" id="JAVDSB010000011">
    <property type="protein sequence ID" value="MDR6553525.1"/>
    <property type="molecule type" value="Genomic_DNA"/>
</dbReference>
<protein>
    <submittedName>
        <fullName evidence="9">Raffinose/stachyose/melibiose transport system permease protein</fullName>
    </submittedName>
</protein>
<dbReference type="SUPFAM" id="SSF161098">
    <property type="entry name" value="MetI-like"/>
    <property type="match status" value="1"/>
</dbReference>